<dbReference type="GO" id="GO:0005829">
    <property type="term" value="C:cytosol"/>
    <property type="evidence" value="ECO:0007669"/>
    <property type="project" value="TreeGrafter"/>
</dbReference>
<dbReference type="InterPro" id="IPR004401">
    <property type="entry name" value="YbaB/EbfC"/>
</dbReference>
<dbReference type="PIRSF" id="PIRSF004555">
    <property type="entry name" value="UCP004555"/>
    <property type="match status" value="1"/>
</dbReference>
<dbReference type="GO" id="GO:0043590">
    <property type="term" value="C:bacterial nucleoid"/>
    <property type="evidence" value="ECO:0007669"/>
    <property type="project" value="UniProtKB-UniRule"/>
</dbReference>
<dbReference type="HAMAP" id="MF_00274">
    <property type="entry name" value="DNA_YbaB_EbfC"/>
    <property type="match status" value="1"/>
</dbReference>
<proteinExistence type="inferred from homology"/>
<dbReference type="PANTHER" id="PTHR33449">
    <property type="entry name" value="NUCLEOID-ASSOCIATED PROTEIN YBAB"/>
    <property type="match status" value="1"/>
</dbReference>
<dbReference type="AlphaFoldDB" id="A0A937W4J2"/>
<protein>
    <recommendedName>
        <fullName evidence="2">Nucleoid-associated protein FJZ47_16035</fullName>
    </recommendedName>
</protein>
<dbReference type="PANTHER" id="PTHR33449:SF1">
    <property type="entry name" value="NUCLEOID-ASSOCIATED PROTEIN YBAB"/>
    <property type="match status" value="1"/>
</dbReference>
<keyword evidence="3" id="KW-0175">Coiled coil</keyword>
<comment type="subcellular location">
    <subcellularLocation>
        <location evidence="2">Cytoplasm</location>
        <location evidence="2">Nucleoid</location>
    </subcellularLocation>
</comment>
<keyword evidence="2" id="KW-0963">Cytoplasm</keyword>
<evidence type="ECO:0000256" key="1">
    <source>
        <dbReference type="ARBA" id="ARBA00023125"/>
    </source>
</evidence>
<comment type="similarity">
    <text evidence="2">Belongs to the YbaB/EbfC family.</text>
</comment>
<comment type="function">
    <text evidence="2">Binds to DNA and alters its conformation. May be involved in regulation of gene expression, nucleoid organization and DNA protection.</text>
</comment>
<dbReference type="SUPFAM" id="SSF82607">
    <property type="entry name" value="YbaB-like"/>
    <property type="match status" value="1"/>
</dbReference>
<keyword evidence="1 2" id="KW-0238">DNA-binding</keyword>
<comment type="caution">
    <text evidence="4">The sequence shown here is derived from an EMBL/GenBank/DDBJ whole genome shotgun (WGS) entry which is preliminary data.</text>
</comment>
<dbReference type="InterPro" id="IPR036894">
    <property type="entry name" value="YbaB-like_sf"/>
</dbReference>
<comment type="subunit">
    <text evidence="2">Homodimer.</text>
</comment>
<evidence type="ECO:0000313" key="4">
    <source>
        <dbReference type="EMBL" id="MBM3225294.1"/>
    </source>
</evidence>
<accession>A0A937W4J2</accession>
<gene>
    <name evidence="4" type="ORF">FJZ47_16035</name>
</gene>
<dbReference type="Proteomes" id="UP000712673">
    <property type="component" value="Unassembled WGS sequence"/>
</dbReference>
<evidence type="ECO:0000256" key="2">
    <source>
        <dbReference type="HAMAP-Rule" id="MF_00274"/>
    </source>
</evidence>
<feature type="coiled-coil region" evidence="3">
    <location>
        <begin position="5"/>
        <end position="32"/>
    </location>
</feature>
<reference evidence="4" key="1">
    <citation type="submission" date="2019-03" db="EMBL/GenBank/DDBJ databases">
        <title>Lake Tanganyika Metagenome-Assembled Genomes (MAGs).</title>
        <authorList>
            <person name="Tran P."/>
        </authorList>
    </citation>
    <scope>NUCLEOTIDE SEQUENCE</scope>
    <source>
        <strain evidence="4">K_DeepCast_65m_m2_066</strain>
    </source>
</reference>
<dbReference type="GO" id="GO:0003677">
    <property type="term" value="F:DNA binding"/>
    <property type="evidence" value="ECO:0007669"/>
    <property type="project" value="UniProtKB-UniRule"/>
</dbReference>
<name>A0A937W4J2_UNCTE</name>
<dbReference type="Gene3D" id="3.30.1310.10">
    <property type="entry name" value="Nucleoid-associated protein YbaB-like domain"/>
    <property type="match status" value="1"/>
</dbReference>
<evidence type="ECO:0000256" key="3">
    <source>
        <dbReference type="SAM" id="Coils"/>
    </source>
</evidence>
<organism evidence="4 5">
    <name type="scientific">Tectimicrobiota bacterium</name>
    <dbReference type="NCBI Taxonomy" id="2528274"/>
    <lineage>
        <taxon>Bacteria</taxon>
        <taxon>Pseudomonadati</taxon>
        <taxon>Nitrospinota/Tectimicrobiota group</taxon>
        <taxon>Candidatus Tectimicrobiota</taxon>
    </lineage>
</organism>
<dbReference type="Pfam" id="PF02575">
    <property type="entry name" value="YbaB_DNA_bd"/>
    <property type="match status" value="1"/>
</dbReference>
<dbReference type="EMBL" id="VGLS01000534">
    <property type="protein sequence ID" value="MBM3225294.1"/>
    <property type="molecule type" value="Genomic_DNA"/>
</dbReference>
<evidence type="ECO:0000313" key="5">
    <source>
        <dbReference type="Proteomes" id="UP000712673"/>
    </source>
</evidence>
<dbReference type="NCBIfam" id="TIGR00103">
    <property type="entry name" value="DNA_YbaB_EbfC"/>
    <property type="match status" value="1"/>
</dbReference>
<sequence>MRGGMGNLMKQAQQMQQKMLKMQEEVAKRTLEASVGGGMVTVQVNGKNEVLSIKIEPQVVDPNDVEMLEDLIVAGVNEALRKSQEMMAEEMGKLTGGLKIPGLSL</sequence>